<dbReference type="EMBL" id="CAKMAB010000001">
    <property type="protein sequence ID" value="CAH1054058.1"/>
    <property type="molecule type" value="Genomic_DNA"/>
</dbReference>
<organism evidence="1 2">
    <name type="scientific">Paenibacillus pseudetheri</name>
    <dbReference type="NCBI Taxonomy" id="2897682"/>
    <lineage>
        <taxon>Bacteria</taxon>
        <taxon>Bacillati</taxon>
        <taxon>Bacillota</taxon>
        <taxon>Bacilli</taxon>
        <taxon>Bacillales</taxon>
        <taxon>Paenibacillaceae</taxon>
        <taxon>Paenibacillus</taxon>
    </lineage>
</organism>
<reference evidence="1" key="1">
    <citation type="submission" date="2021-12" db="EMBL/GenBank/DDBJ databases">
        <authorList>
            <person name="Criscuolo A."/>
        </authorList>
    </citation>
    <scope>NUCLEOTIDE SEQUENCE</scope>
    <source>
        <strain evidence="1">CIP111894</strain>
    </source>
</reference>
<sequence length="90" mass="10286">MDRKTLEYMTDRTKKATAIVNKIDGLTKQAEQLINAQEIRFKWNTTQVDLESQAYNGNRDSARVVAKIKTFAVQAVNEEIQQLEEELAAL</sequence>
<name>A0ABN8F7N3_9BACL</name>
<keyword evidence="2" id="KW-1185">Reference proteome</keyword>
<gene>
    <name evidence="1" type="ORF">PAECIP111894_00203</name>
</gene>
<protein>
    <recommendedName>
        <fullName evidence="3">DUF5082 domain-containing protein</fullName>
    </recommendedName>
</protein>
<comment type="caution">
    <text evidence="1">The sequence shown here is derived from an EMBL/GenBank/DDBJ whole genome shotgun (WGS) entry which is preliminary data.</text>
</comment>
<evidence type="ECO:0000313" key="2">
    <source>
        <dbReference type="Proteomes" id="UP000838749"/>
    </source>
</evidence>
<accession>A0ABN8F7N3</accession>
<dbReference type="Proteomes" id="UP000838749">
    <property type="component" value="Unassembled WGS sequence"/>
</dbReference>
<evidence type="ECO:0008006" key="3">
    <source>
        <dbReference type="Google" id="ProtNLM"/>
    </source>
</evidence>
<proteinExistence type="predicted"/>
<evidence type="ECO:0000313" key="1">
    <source>
        <dbReference type="EMBL" id="CAH1054058.1"/>
    </source>
</evidence>